<dbReference type="PANTHER" id="PTHR13285">
    <property type="entry name" value="ACYLTRANSFERASE"/>
    <property type="match status" value="1"/>
</dbReference>
<organism evidence="9 10">
    <name type="scientific">Agathobacter ruminis</name>
    <dbReference type="NCBI Taxonomy" id="1712665"/>
    <lineage>
        <taxon>Bacteria</taxon>
        <taxon>Bacillati</taxon>
        <taxon>Bacillota</taxon>
        <taxon>Clostridia</taxon>
        <taxon>Lachnospirales</taxon>
        <taxon>Lachnospiraceae</taxon>
        <taxon>Agathobacter</taxon>
    </lineage>
</organism>
<comment type="similarity">
    <text evidence="2 7">Belongs to the membrane-bound acyltransferase family.</text>
</comment>
<dbReference type="PANTHER" id="PTHR13285:SF18">
    <property type="entry name" value="PROTEIN-CYSTEINE N-PALMITOYLTRANSFERASE RASP"/>
    <property type="match status" value="1"/>
</dbReference>
<evidence type="ECO:0000256" key="1">
    <source>
        <dbReference type="ARBA" id="ARBA00004651"/>
    </source>
</evidence>
<feature type="transmembrane region" description="Helical" evidence="8">
    <location>
        <begin position="77"/>
        <end position="98"/>
    </location>
</feature>
<dbReference type="GO" id="GO:0042121">
    <property type="term" value="P:alginic acid biosynthetic process"/>
    <property type="evidence" value="ECO:0007669"/>
    <property type="project" value="InterPro"/>
</dbReference>
<keyword evidence="6 7" id="KW-0472">Membrane</keyword>
<dbReference type="PIRSF" id="PIRSF016636">
    <property type="entry name" value="AlgI_DltB"/>
    <property type="match status" value="1"/>
</dbReference>
<dbReference type="InterPro" id="IPR051085">
    <property type="entry name" value="MB_O-acyltransferase"/>
</dbReference>
<evidence type="ECO:0000256" key="2">
    <source>
        <dbReference type="ARBA" id="ARBA00010323"/>
    </source>
</evidence>
<evidence type="ECO:0000256" key="7">
    <source>
        <dbReference type="PIRNR" id="PIRNR016636"/>
    </source>
</evidence>
<dbReference type="InterPro" id="IPR004299">
    <property type="entry name" value="MBOAT_fam"/>
</dbReference>
<keyword evidence="3 7" id="KW-1003">Cell membrane</keyword>
<reference evidence="9 10" key="1">
    <citation type="submission" date="2017-10" db="EMBL/GenBank/DDBJ databases">
        <title>Resolving the taxonomy of Roseburia spp., Eubacterium rectale and Agathobacter spp. through phylogenomic analysis.</title>
        <authorList>
            <person name="Sheridan P.O."/>
            <person name="Walker A.W."/>
            <person name="Duncan S.H."/>
            <person name="Scott K.P."/>
            <person name="Toole P.W.O."/>
            <person name="Luis P."/>
            <person name="Flint H.J."/>
        </authorList>
    </citation>
    <scope>NUCLEOTIDE SEQUENCE [LARGE SCALE GENOMIC DNA]</scope>
    <source>
        <strain evidence="9 10">JK623</strain>
    </source>
</reference>
<feature type="transmembrane region" description="Helical" evidence="8">
    <location>
        <begin position="359"/>
        <end position="379"/>
    </location>
</feature>
<keyword evidence="7" id="KW-0012">Acyltransferase</keyword>
<evidence type="ECO:0000256" key="6">
    <source>
        <dbReference type="ARBA" id="ARBA00023136"/>
    </source>
</evidence>
<dbReference type="EMBL" id="PDYG01000135">
    <property type="protein sequence ID" value="PHU36208.1"/>
    <property type="molecule type" value="Genomic_DNA"/>
</dbReference>
<feature type="transmembrane region" description="Helical" evidence="8">
    <location>
        <begin position="7"/>
        <end position="27"/>
    </location>
</feature>
<name>A0A2G3DYT6_9FIRM</name>
<accession>A0A2G3DYT6</accession>
<dbReference type="GO" id="GO:0016746">
    <property type="term" value="F:acyltransferase activity"/>
    <property type="evidence" value="ECO:0007669"/>
    <property type="project" value="UniProtKB-KW"/>
</dbReference>
<keyword evidence="10" id="KW-1185">Reference proteome</keyword>
<feature type="transmembrane region" description="Helical" evidence="8">
    <location>
        <begin position="118"/>
        <end position="140"/>
    </location>
</feature>
<evidence type="ECO:0000313" key="10">
    <source>
        <dbReference type="Proteomes" id="UP000224563"/>
    </source>
</evidence>
<evidence type="ECO:0000256" key="3">
    <source>
        <dbReference type="ARBA" id="ARBA00022475"/>
    </source>
</evidence>
<keyword evidence="5 8" id="KW-1133">Transmembrane helix</keyword>
<evidence type="ECO:0000313" key="9">
    <source>
        <dbReference type="EMBL" id="PHU36208.1"/>
    </source>
</evidence>
<dbReference type="Proteomes" id="UP000224563">
    <property type="component" value="Unassembled WGS sequence"/>
</dbReference>
<dbReference type="AlphaFoldDB" id="A0A2G3DYT6"/>
<feature type="transmembrane region" description="Helical" evidence="8">
    <location>
        <begin position="305"/>
        <end position="323"/>
    </location>
</feature>
<dbReference type="InterPro" id="IPR024194">
    <property type="entry name" value="Ac/AlaTfrase_AlgI/DltB"/>
</dbReference>
<keyword evidence="4 8" id="KW-0812">Transmembrane</keyword>
<comment type="subcellular location">
    <subcellularLocation>
        <location evidence="1">Cell membrane</location>
        <topology evidence="1">Multi-pass membrane protein</topology>
    </subcellularLocation>
</comment>
<protein>
    <submittedName>
        <fullName evidence="9">Transcriptional regulator</fullName>
    </submittedName>
</protein>
<feature type="transmembrane region" description="Helical" evidence="8">
    <location>
        <begin position="47"/>
        <end position="65"/>
    </location>
</feature>
<feature type="transmembrane region" description="Helical" evidence="8">
    <location>
        <begin position="223"/>
        <end position="242"/>
    </location>
</feature>
<dbReference type="PIRSF" id="PIRSF500217">
    <property type="entry name" value="AlgI"/>
    <property type="match status" value="1"/>
</dbReference>
<feature type="transmembrane region" description="Helical" evidence="8">
    <location>
        <begin position="152"/>
        <end position="172"/>
    </location>
</feature>
<dbReference type="Pfam" id="PF03062">
    <property type="entry name" value="MBOAT"/>
    <property type="match status" value="1"/>
</dbReference>
<dbReference type="RefSeq" id="WP_099386998.1">
    <property type="nucleotide sequence ID" value="NZ_JANSWH010000020.1"/>
</dbReference>
<sequence>MVFSSITFLFFFLPLTLIVYYICPGALKNIWLLLASLVFYAFGEPLYILLLLGSICINYASGVLIEHMRQKSSAAGMKLVLIISLILNLGALAVFKYLDLGIALASSIAQLFGQTGFMAVGLALPIGISFFTFQGLSYVIDVYRGKVGVQRNPLYFGMYIALFPQLIAGPIVRYSDVETEINHRTITADMLGDGMERFILGLCKKILIANICGEMVASIQANSSTVCLAWLSAIAYMLQIYFDFSGYSDMAIGIGLMMGFHFPENFLHPYEATSITEFWNRWHVTLSSFFKEYVYIPLGGNRKGVARQVFNLFIVWVLTGLWHGAGANFIAWGIYYFIFLVLEKFVLKRFCANWPRILKHLYTLFVVLIGWVLFSNTTWDGLVAQLSAMFGIGASLFNGASAFYGMEYALLLVVFAFFATSYPKKWYQKLPSPIRLFLGLLGFGLSVALLINGSYNPFLYFRF</sequence>
<evidence type="ECO:0000256" key="5">
    <source>
        <dbReference type="ARBA" id="ARBA00022989"/>
    </source>
</evidence>
<evidence type="ECO:0000256" key="4">
    <source>
        <dbReference type="ARBA" id="ARBA00022692"/>
    </source>
</evidence>
<evidence type="ECO:0000256" key="8">
    <source>
        <dbReference type="SAM" id="Phobius"/>
    </source>
</evidence>
<dbReference type="GO" id="GO:0005886">
    <property type="term" value="C:plasma membrane"/>
    <property type="evidence" value="ECO:0007669"/>
    <property type="project" value="UniProtKB-SubCell"/>
</dbReference>
<comment type="caution">
    <text evidence="9">The sequence shown here is derived from an EMBL/GenBank/DDBJ whole genome shotgun (WGS) entry which is preliminary data.</text>
</comment>
<gene>
    <name evidence="9" type="ORF">CSX02_13055</name>
</gene>
<proteinExistence type="inferred from homology"/>
<dbReference type="InterPro" id="IPR028362">
    <property type="entry name" value="AlgI"/>
</dbReference>
<feature type="transmembrane region" description="Helical" evidence="8">
    <location>
        <begin position="399"/>
        <end position="422"/>
    </location>
</feature>
<feature type="transmembrane region" description="Helical" evidence="8">
    <location>
        <begin position="434"/>
        <end position="455"/>
    </location>
</feature>
<keyword evidence="7" id="KW-0808">Transferase</keyword>
<reference evidence="9 10" key="2">
    <citation type="submission" date="2017-10" db="EMBL/GenBank/DDBJ databases">
        <authorList>
            <person name="Banno H."/>
            <person name="Chua N.-H."/>
        </authorList>
    </citation>
    <scope>NUCLEOTIDE SEQUENCE [LARGE SCALE GENOMIC DNA]</scope>
    <source>
        <strain evidence="9 10">JK623</strain>
    </source>
</reference>